<dbReference type="SMART" id="SM00179">
    <property type="entry name" value="EGF_CA"/>
    <property type="match status" value="1"/>
</dbReference>
<keyword evidence="3" id="KW-0106">Calcium</keyword>
<dbReference type="EMBL" id="BLKM01000827">
    <property type="protein sequence ID" value="GFG38843.1"/>
    <property type="molecule type" value="Genomic_DNA"/>
</dbReference>
<dbReference type="GO" id="GO:0005102">
    <property type="term" value="F:signaling receptor binding"/>
    <property type="evidence" value="ECO:0007669"/>
    <property type="project" value="TreeGrafter"/>
</dbReference>
<dbReference type="PROSITE" id="PS01187">
    <property type="entry name" value="EGF_CA"/>
    <property type="match status" value="1"/>
</dbReference>
<dbReference type="SUPFAM" id="SSF57196">
    <property type="entry name" value="EGF/Laminin"/>
    <property type="match status" value="2"/>
</dbReference>
<dbReference type="AlphaFoldDB" id="A0A6L2Q1R3"/>
<dbReference type="PANTHER" id="PTHR14949:SF56">
    <property type="entry name" value="EGF-LIKE-DOMAIN, MULTIPLE 7"/>
    <property type="match status" value="1"/>
</dbReference>
<keyword evidence="2" id="KW-0732">Signal</keyword>
<dbReference type="InParanoid" id="A0A6L2Q1R3"/>
<evidence type="ECO:0000256" key="1">
    <source>
        <dbReference type="ARBA" id="ARBA00022536"/>
    </source>
</evidence>
<dbReference type="GO" id="GO:0005576">
    <property type="term" value="C:extracellular region"/>
    <property type="evidence" value="ECO:0007669"/>
    <property type="project" value="TreeGrafter"/>
</dbReference>
<organism evidence="11 12">
    <name type="scientific">Coptotermes formosanus</name>
    <name type="common">Formosan subterranean termite</name>
    <dbReference type="NCBI Taxonomy" id="36987"/>
    <lineage>
        <taxon>Eukaryota</taxon>
        <taxon>Metazoa</taxon>
        <taxon>Ecdysozoa</taxon>
        <taxon>Arthropoda</taxon>
        <taxon>Hexapoda</taxon>
        <taxon>Insecta</taxon>
        <taxon>Pterygota</taxon>
        <taxon>Neoptera</taxon>
        <taxon>Polyneoptera</taxon>
        <taxon>Dictyoptera</taxon>
        <taxon>Blattodea</taxon>
        <taxon>Blattoidea</taxon>
        <taxon>Termitoidae</taxon>
        <taxon>Rhinotermitidae</taxon>
        <taxon>Coptotermes</taxon>
    </lineage>
</organism>
<dbReference type="CDD" id="cd00054">
    <property type="entry name" value="EGF_CA"/>
    <property type="match status" value="1"/>
</dbReference>
<dbReference type="OrthoDB" id="6516201at2759"/>
<feature type="domain" description="EMI" evidence="10">
    <location>
        <begin position="96"/>
        <end position="177"/>
    </location>
</feature>
<dbReference type="InterPro" id="IPR001881">
    <property type="entry name" value="EGF-like_Ca-bd_dom"/>
</dbReference>
<feature type="domain" description="EGF-like" evidence="9">
    <location>
        <begin position="176"/>
        <end position="208"/>
    </location>
</feature>
<proteinExistence type="predicted"/>
<dbReference type="InterPro" id="IPR000152">
    <property type="entry name" value="EGF-type_Asp/Asn_hydroxyl_site"/>
</dbReference>
<dbReference type="InterPro" id="IPR050969">
    <property type="entry name" value="Dev_Signal_Modulators"/>
</dbReference>
<dbReference type="GO" id="GO:0009986">
    <property type="term" value="C:cell surface"/>
    <property type="evidence" value="ECO:0007669"/>
    <property type="project" value="TreeGrafter"/>
</dbReference>
<gene>
    <name evidence="11" type="ORF">Cfor_09068</name>
</gene>
<dbReference type="Pfam" id="PF07546">
    <property type="entry name" value="EMI"/>
    <property type="match status" value="1"/>
</dbReference>
<comment type="caution">
    <text evidence="6">Lacks conserved residue(s) required for the propagation of feature annotation.</text>
</comment>
<dbReference type="InterPro" id="IPR000742">
    <property type="entry name" value="EGF"/>
</dbReference>
<evidence type="ECO:0000256" key="6">
    <source>
        <dbReference type="PROSITE-ProRule" id="PRU00076"/>
    </source>
</evidence>
<keyword evidence="5 6" id="KW-1015">Disulfide bond</keyword>
<evidence type="ECO:0000313" key="12">
    <source>
        <dbReference type="Proteomes" id="UP000502823"/>
    </source>
</evidence>
<feature type="disulfide bond" evidence="6">
    <location>
        <begin position="198"/>
        <end position="207"/>
    </location>
</feature>
<dbReference type="InterPro" id="IPR013111">
    <property type="entry name" value="EGF_extracell"/>
</dbReference>
<sequence length="395" mass="44512">MHESASAFTASPPPRTPHRPTNGDVYANTFPLQLNMLRRIAVLCFVVSVTTCLRSGSSITNRQRKSSGGYASRTDSELVIDNSEKPHLSYIKLHPGRHVCSVQKAVTQPVKTFQSYCKPTFRPYTQPCLDNKSCNGVRLVYETAYRTVYETKINRYTSYICCPGWTQITKTDHGCNRAVCTRLCLNGGSCVKPDICVCLPGYTGKLCETDIDECAEKPCDHTCTNTIGSFHCRCHDGFDIQNDGRSCRSHEGKDATEARDLLDYDILARRIQKLEKVMVTHSSDPATEQAISDLNSKVKLIVENIAQLRHQLNDIERHQNEYHQQMESLKPYRMEIQRINTLYDQVAGIKQTLNECKKLQDHQETIPSKNWKKYAEIGSKAIKQGCAGAGSHLLD</sequence>
<evidence type="ECO:0000256" key="8">
    <source>
        <dbReference type="SAM" id="MobiDB-lite"/>
    </source>
</evidence>
<dbReference type="PROSITE" id="PS00022">
    <property type="entry name" value="EGF_1"/>
    <property type="match status" value="1"/>
</dbReference>
<feature type="coiled-coil region" evidence="7">
    <location>
        <begin position="291"/>
        <end position="325"/>
    </location>
</feature>
<accession>A0A6L2Q1R3</accession>
<evidence type="ECO:0000259" key="10">
    <source>
        <dbReference type="PROSITE" id="PS51041"/>
    </source>
</evidence>
<dbReference type="InterPro" id="IPR049883">
    <property type="entry name" value="NOTCH1_EGF-like"/>
</dbReference>
<dbReference type="Proteomes" id="UP000502823">
    <property type="component" value="Unassembled WGS sequence"/>
</dbReference>
<feature type="domain" description="EGF-like" evidence="9">
    <location>
        <begin position="210"/>
        <end position="248"/>
    </location>
</feature>
<dbReference type="GO" id="GO:0005509">
    <property type="term" value="F:calcium ion binding"/>
    <property type="evidence" value="ECO:0007669"/>
    <property type="project" value="InterPro"/>
</dbReference>
<evidence type="ECO:0000256" key="2">
    <source>
        <dbReference type="ARBA" id="ARBA00022729"/>
    </source>
</evidence>
<dbReference type="PROSITE" id="PS50026">
    <property type="entry name" value="EGF_3"/>
    <property type="match status" value="2"/>
</dbReference>
<dbReference type="SMART" id="SM00181">
    <property type="entry name" value="EGF"/>
    <property type="match status" value="2"/>
</dbReference>
<feature type="disulfide bond" evidence="6">
    <location>
        <begin position="180"/>
        <end position="190"/>
    </location>
</feature>
<protein>
    <recommendedName>
        <fullName evidence="13">EGF-like domain-containing protein</fullName>
    </recommendedName>
</protein>
<dbReference type="Pfam" id="PF07974">
    <property type="entry name" value="EGF_2"/>
    <property type="match status" value="1"/>
</dbReference>
<evidence type="ECO:0000256" key="5">
    <source>
        <dbReference type="ARBA" id="ARBA00023157"/>
    </source>
</evidence>
<reference evidence="12" key="1">
    <citation type="submission" date="2020-01" db="EMBL/GenBank/DDBJ databases">
        <title>Draft genome sequence of the Termite Coptotermes fromosanus.</title>
        <authorList>
            <person name="Itakura S."/>
            <person name="Yosikawa Y."/>
            <person name="Umezawa K."/>
        </authorList>
    </citation>
    <scope>NUCLEOTIDE SEQUENCE [LARGE SCALE GENOMIC DNA]</scope>
</reference>
<evidence type="ECO:0000256" key="4">
    <source>
        <dbReference type="ARBA" id="ARBA00023054"/>
    </source>
</evidence>
<keyword evidence="12" id="KW-1185">Reference proteome</keyword>
<dbReference type="InterPro" id="IPR018097">
    <property type="entry name" value="EGF_Ca-bd_CS"/>
</dbReference>
<dbReference type="PROSITE" id="PS01186">
    <property type="entry name" value="EGF_2"/>
    <property type="match status" value="2"/>
</dbReference>
<name>A0A6L2Q1R3_COPFO</name>
<dbReference type="Pfam" id="PF07645">
    <property type="entry name" value="EGF_CA"/>
    <property type="match status" value="1"/>
</dbReference>
<feature type="region of interest" description="Disordered" evidence="8">
    <location>
        <begin position="1"/>
        <end position="23"/>
    </location>
</feature>
<dbReference type="PROSITE" id="PS00010">
    <property type="entry name" value="ASX_HYDROXYL"/>
    <property type="match status" value="1"/>
</dbReference>
<evidence type="ECO:0000256" key="3">
    <source>
        <dbReference type="ARBA" id="ARBA00022837"/>
    </source>
</evidence>
<evidence type="ECO:0000313" key="11">
    <source>
        <dbReference type="EMBL" id="GFG38843.1"/>
    </source>
</evidence>
<evidence type="ECO:0000259" key="9">
    <source>
        <dbReference type="PROSITE" id="PS50026"/>
    </source>
</evidence>
<evidence type="ECO:0000256" key="7">
    <source>
        <dbReference type="SAM" id="Coils"/>
    </source>
</evidence>
<dbReference type="PROSITE" id="PS51041">
    <property type="entry name" value="EMI"/>
    <property type="match status" value="1"/>
</dbReference>
<dbReference type="InterPro" id="IPR011489">
    <property type="entry name" value="EMI_domain"/>
</dbReference>
<keyword evidence="1 6" id="KW-0245">EGF-like domain</keyword>
<dbReference type="Gene3D" id="2.10.25.10">
    <property type="entry name" value="Laminin"/>
    <property type="match status" value="2"/>
</dbReference>
<keyword evidence="4 7" id="KW-0175">Coiled coil</keyword>
<comment type="caution">
    <text evidence="11">The sequence shown here is derived from an EMBL/GenBank/DDBJ whole genome shotgun (WGS) entry which is preliminary data.</text>
</comment>
<dbReference type="PANTHER" id="PTHR14949">
    <property type="entry name" value="EGF-LIKE-DOMAIN, MULTIPLE 7, 8"/>
    <property type="match status" value="1"/>
</dbReference>
<evidence type="ECO:0008006" key="13">
    <source>
        <dbReference type="Google" id="ProtNLM"/>
    </source>
</evidence>